<name>A0ABY7B6B6_9PSEU</name>
<sequence length="172" mass="19432">MTLVHKLPSVLPGPMRSVLIQHRSLLKFLIVGGVCFVVTVLINYGLKLTVLHGKPVTALVIATVIATIVSYVLNREWSFRLRGGRERRHEAALFFTVSAVAVGLNAVPLYISRYLLGLQVPVVSVLTQELSDFISSIIIGTLIAMVFRWWALKKWVFPQEIERRRRSELLKK</sequence>
<feature type="transmembrane region" description="Helical" evidence="6">
    <location>
        <begin position="93"/>
        <end position="113"/>
    </location>
</feature>
<evidence type="ECO:0000256" key="1">
    <source>
        <dbReference type="ARBA" id="ARBA00004141"/>
    </source>
</evidence>
<dbReference type="Proteomes" id="UP001163203">
    <property type="component" value="Chromosome"/>
</dbReference>
<keyword evidence="9" id="KW-1185">Reference proteome</keyword>
<dbReference type="PANTHER" id="PTHR38459">
    <property type="entry name" value="PROPHAGE BACTOPRENOL-LINKED GLUCOSE TRANSLOCASE HOMOLOG"/>
    <property type="match status" value="1"/>
</dbReference>
<evidence type="ECO:0000256" key="3">
    <source>
        <dbReference type="ARBA" id="ARBA00022692"/>
    </source>
</evidence>
<evidence type="ECO:0000256" key="6">
    <source>
        <dbReference type="SAM" id="Phobius"/>
    </source>
</evidence>
<evidence type="ECO:0000256" key="2">
    <source>
        <dbReference type="ARBA" id="ARBA00009399"/>
    </source>
</evidence>
<dbReference type="RefSeq" id="WP_268757795.1">
    <property type="nucleotide sequence ID" value="NZ_CP113836.1"/>
</dbReference>
<dbReference type="InterPro" id="IPR007267">
    <property type="entry name" value="GtrA_DPMS_TM"/>
</dbReference>
<accession>A0ABY7B6B6</accession>
<dbReference type="PANTHER" id="PTHR38459:SF1">
    <property type="entry name" value="PROPHAGE BACTOPRENOL-LINKED GLUCOSE TRANSLOCASE HOMOLOG"/>
    <property type="match status" value="1"/>
</dbReference>
<feature type="transmembrane region" description="Helical" evidence="6">
    <location>
        <begin position="133"/>
        <end position="151"/>
    </location>
</feature>
<keyword evidence="4 6" id="KW-1133">Transmembrane helix</keyword>
<evidence type="ECO:0000313" key="8">
    <source>
        <dbReference type="EMBL" id="WAL67701.1"/>
    </source>
</evidence>
<evidence type="ECO:0000256" key="5">
    <source>
        <dbReference type="ARBA" id="ARBA00023136"/>
    </source>
</evidence>
<evidence type="ECO:0000259" key="7">
    <source>
        <dbReference type="Pfam" id="PF04138"/>
    </source>
</evidence>
<dbReference type="Pfam" id="PF04138">
    <property type="entry name" value="GtrA_DPMS_TM"/>
    <property type="match status" value="1"/>
</dbReference>
<reference evidence="8" key="1">
    <citation type="submission" date="2022-11" db="EMBL/GenBank/DDBJ databases">
        <authorList>
            <person name="Mo P."/>
        </authorList>
    </citation>
    <scope>NUCLEOTIDE SEQUENCE</scope>
    <source>
        <strain evidence="8">HUAS 11-8</strain>
    </source>
</reference>
<keyword evidence="5 6" id="KW-0472">Membrane</keyword>
<comment type="similarity">
    <text evidence="2">Belongs to the GtrA family.</text>
</comment>
<keyword evidence="3 6" id="KW-0812">Transmembrane</keyword>
<evidence type="ECO:0000256" key="4">
    <source>
        <dbReference type="ARBA" id="ARBA00022989"/>
    </source>
</evidence>
<dbReference type="InterPro" id="IPR051401">
    <property type="entry name" value="GtrA_CellWall_Glycosyl"/>
</dbReference>
<feature type="transmembrane region" description="Helical" evidence="6">
    <location>
        <begin position="25"/>
        <end position="44"/>
    </location>
</feature>
<protein>
    <submittedName>
        <fullName evidence="8">GtrA family protein</fullName>
    </submittedName>
</protein>
<feature type="transmembrane region" description="Helical" evidence="6">
    <location>
        <begin position="56"/>
        <end position="73"/>
    </location>
</feature>
<evidence type="ECO:0000313" key="9">
    <source>
        <dbReference type="Proteomes" id="UP001163203"/>
    </source>
</evidence>
<dbReference type="EMBL" id="CP113836">
    <property type="protein sequence ID" value="WAL67701.1"/>
    <property type="molecule type" value="Genomic_DNA"/>
</dbReference>
<feature type="domain" description="GtrA/DPMS transmembrane" evidence="7">
    <location>
        <begin position="27"/>
        <end position="157"/>
    </location>
</feature>
<gene>
    <name evidence="8" type="ORF">ORV05_07965</name>
</gene>
<comment type="subcellular location">
    <subcellularLocation>
        <location evidence="1">Membrane</location>
        <topology evidence="1">Multi-pass membrane protein</topology>
    </subcellularLocation>
</comment>
<proteinExistence type="inferred from homology"/>
<organism evidence="8 9">
    <name type="scientific">Amycolatopsis cynarae</name>
    <dbReference type="NCBI Taxonomy" id="2995223"/>
    <lineage>
        <taxon>Bacteria</taxon>
        <taxon>Bacillati</taxon>
        <taxon>Actinomycetota</taxon>
        <taxon>Actinomycetes</taxon>
        <taxon>Pseudonocardiales</taxon>
        <taxon>Pseudonocardiaceae</taxon>
        <taxon>Amycolatopsis</taxon>
    </lineage>
</organism>